<dbReference type="Gene3D" id="3.40.50.1820">
    <property type="entry name" value="alpha/beta hydrolase"/>
    <property type="match status" value="1"/>
</dbReference>
<dbReference type="SUPFAM" id="SSF53474">
    <property type="entry name" value="alpha/beta-Hydrolases"/>
    <property type="match status" value="1"/>
</dbReference>
<accession>A0ABX1FZZ2</accession>
<evidence type="ECO:0000259" key="1">
    <source>
        <dbReference type="Pfam" id="PF07859"/>
    </source>
</evidence>
<sequence length="98" mass="10132">MSSHCGIFRRPALMADVVVLAVDYRRAPENSSAAAVDDAVSAYTWALEQLSELGGSAQNGVALADNSAGGAIALLAATKLVEDSMSPSRYSSDTQSLI</sequence>
<reference evidence="2 3" key="1">
    <citation type="submission" date="2020-04" db="EMBL/GenBank/DDBJ databases">
        <title>Paeniglutamicibacter sp. ANT13_2, a novel actinomycete isolated from sediment in Antarctica.</title>
        <authorList>
            <person name="Sakdapetsiri C."/>
            <person name="Pinyakong O."/>
        </authorList>
    </citation>
    <scope>NUCLEOTIDE SEQUENCE [LARGE SCALE GENOMIC DNA]</scope>
    <source>
        <strain evidence="2 3">ANT13_2</strain>
    </source>
</reference>
<gene>
    <name evidence="2" type="ORF">HED64_00205</name>
</gene>
<dbReference type="InterPro" id="IPR013094">
    <property type="entry name" value="AB_hydrolase_3"/>
</dbReference>
<dbReference type="InterPro" id="IPR029058">
    <property type="entry name" value="AB_hydrolase_fold"/>
</dbReference>
<name>A0ABX1FZZ2_9MICC</name>
<protein>
    <submittedName>
        <fullName evidence="2">Alpha/beta hydrolase</fullName>
    </submittedName>
</protein>
<dbReference type="EMBL" id="JAAWVT010000001">
    <property type="protein sequence ID" value="NKG19126.1"/>
    <property type="molecule type" value="Genomic_DNA"/>
</dbReference>
<keyword evidence="3" id="KW-1185">Reference proteome</keyword>
<evidence type="ECO:0000313" key="3">
    <source>
        <dbReference type="Proteomes" id="UP000746595"/>
    </source>
</evidence>
<dbReference type="GO" id="GO:0016787">
    <property type="term" value="F:hydrolase activity"/>
    <property type="evidence" value="ECO:0007669"/>
    <property type="project" value="UniProtKB-KW"/>
</dbReference>
<comment type="caution">
    <text evidence="2">The sequence shown here is derived from an EMBL/GenBank/DDBJ whole genome shotgun (WGS) entry which is preliminary data.</text>
</comment>
<proteinExistence type="predicted"/>
<keyword evidence="2" id="KW-0378">Hydrolase</keyword>
<dbReference type="Proteomes" id="UP000746595">
    <property type="component" value="Unassembled WGS sequence"/>
</dbReference>
<feature type="domain" description="Alpha/beta hydrolase fold-3" evidence="1">
    <location>
        <begin position="3"/>
        <end position="83"/>
    </location>
</feature>
<evidence type="ECO:0000313" key="2">
    <source>
        <dbReference type="EMBL" id="NKG19126.1"/>
    </source>
</evidence>
<dbReference type="Pfam" id="PF07859">
    <property type="entry name" value="Abhydrolase_3"/>
    <property type="match status" value="1"/>
</dbReference>
<organism evidence="2 3">
    <name type="scientific">Paeniglutamicibacter terrestris</name>
    <dbReference type="NCBI Taxonomy" id="2723403"/>
    <lineage>
        <taxon>Bacteria</taxon>
        <taxon>Bacillati</taxon>
        <taxon>Actinomycetota</taxon>
        <taxon>Actinomycetes</taxon>
        <taxon>Micrococcales</taxon>
        <taxon>Micrococcaceae</taxon>
        <taxon>Paeniglutamicibacter</taxon>
    </lineage>
</organism>